<keyword evidence="1" id="KW-0732">Signal</keyword>
<organism evidence="2">
    <name type="scientific">Tetraodon nigroviridis</name>
    <name type="common">Spotted green pufferfish</name>
    <name type="synonym">Chelonodon nigroviridis</name>
    <dbReference type="NCBI Taxonomy" id="99883"/>
    <lineage>
        <taxon>Eukaryota</taxon>
        <taxon>Metazoa</taxon>
        <taxon>Chordata</taxon>
        <taxon>Craniata</taxon>
        <taxon>Vertebrata</taxon>
        <taxon>Euteleostomi</taxon>
        <taxon>Actinopterygii</taxon>
        <taxon>Neopterygii</taxon>
        <taxon>Teleostei</taxon>
        <taxon>Neoteleostei</taxon>
        <taxon>Acanthomorphata</taxon>
        <taxon>Eupercaria</taxon>
        <taxon>Tetraodontiformes</taxon>
        <taxon>Tetradontoidea</taxon>
        <taxon>Tetraodontidae</taxon>
        <taxon>Tetraodon</taxon>
    </lineage>
</organism>
<feature type="signal peptide" evidence="1">
    <location>
        <begin position="1"/>
        <end position="19"/>
    </location>
</feature>
<comment type="caution">
    <text evidence="2">The sequence shown here is derived from an EMBL/GenBank/DDBJ whole genome shotgun (WGS) entry which is preliminary data.</text>
</comment>
<reference evidence="2" key="2">
    <citation type="submission" date="2004-02" db="EMBL/GenBank/DDBJ databases">
        <authorList>
            <consortium name="Genoscope"/>
            <consortium name="Whitehead Institute Centre for Genome Research"/>
        </authorList>
    </citation>
    <scope>NUCLEOTIDE SEQUENCE</scope>
</reference>
<dbReference type="KEGG" id="tng:GSTEN00016087G001"/>
<dbReference type="AlphaFoldDB" id="Q4SLS8"/>
<reference evidence="2" key="1">
    <citation type="journal article" date="2004" name="Nature">
        <title>Genome duplication in the teleost fish Tetraodon nigroviridis reveals the early vertebrate proto-karyotype.</title>
        <authorList>
            <person name="Jaillon O."/>
            <person name="Aury J.-M."/>
            <person name="Brunet F."/>
            <person name="Petit J.-L."/>
            <person name="Stange-Thomann N."/>
            <person name="Mauceli E."/>
            <person name="Bouneau L."/>
            <person name="Fischer C."/>
            <person name="Ozouf-Costaz C."/>
            <person name="Bernot A."/>
            <person name="Nicaud S."/>
            <person name="Jaffe D."/>
            <person name="Fisher S."/>
            <person name="Lutfalla G."/>
            <person name="Dossat C."/>
            <person name="Segurens B."/>
            <person name="Dasilva C."/>
            <person name="Salanoubat M."/>
            <person name="Levy M."/>
            <person name="Boudet N."/>
            <person name="Castellano S."/>
            <person name="Anthouard V."/>
            <person name="Jubin C."/>
            <person name="Castelli V."/>
            <person name="Katinka M."/>
            <person name="Vacherie B."/>
            <person name="Biemont C."/>
            <person name="Skalli Z."/>
            <person name="Cattolico L."/>
            <person name="Poulain J."/>
            <person name="De Berardinis V."/>
            <person name="Cruaud C."/>
            <person name="Duprat S."/>
            <person name="Brottier P."/>
            <person name="Coutanceau J.-P."/>
            <person name="Gouzy J."/>
            <person name="Parra G."/>
            <person name="Lardier G."/>
            <person name="Chapple C."/>
            <person name="McKernan K.J."/>
            <person name="McEwan P."/>
            <person name="Bosak S."/>
            <person name="Kellis M."/>
            <person name="Volff J.-N."/>
            <person name="Guigo R."/>
            <person name="Zody M.C."/>
            <person name="Mesirov J."/>
            <person name="Lindblad-Toh K."/>
            <person name="Birren B."/>
            <person name="Nusbaum C."/>
            <person name="Kahn D."/>
            <person name="Robinson-Rechavi M."/>
            <person name="Laudet V."/>
            <person name="Schachter V."/>
            <person name="Quetier F."/>
            <person name="Saurin W."/>
            <person name="Scarpelli C."/>
            <person name="Wincker P."/>
            <person name="Lander E.S."/>
            <person name="Weissenbach J."/>
            <person name="Roest Crollius H."/>
        </authorList>
    </citation>
    <scope>NUCLEOTIDE SEQUENCE [LARGE SCALE GENOMIC DNA]</scope>
</reference>
<protein>
    <submittedName>
        <fullName evidence="2">(spotted green pufferfish) hypothetical protein</fullName>
    </submittedName>
</protein>
<feature type="chain" id="PRO_5004244115" evidence="1">
    <location>
        <begin position="20"/>
        <end position="154"/>
    </location>
</feature>
<proteinExistence type="predicted"/>
<name>Q4SLS8_TETNG</name>
<sequence length="154" mass="16766">MQRKATAVCSLLATNLSLGLPQALVSYTHHTDKLRITKTEGQCWTDNSAGRSGSRSGRRRTTVPTQIKRRVGSSETFMGCCYPNPAIPGDVLNCHLTLRQESKCLLSNSTLSTESSSPPPEQPVALCLFAIQDSETKGMFDASVDVRMLSGTRF</sequence>
<evidence type="ECO:0000313" key="2">
    <source>
        <dbReference type="EMBL" id="CAF98404.1"/>
    </source>
</evidence>
<evidence type="ECO:0000256" key="1">
    <source>
        <dbReference type="SAM" id="SignalP"/>
    </source>
</evidence>
<gene>
    <name evidence="2" type="ORF">GSTENG00016087001</name>
</gene>
<accession>Q4SLS8</accession>
<dbReference type="EMBL" id="CAAE01014555">
    <property type="protein sequence ID" value="CAF98404.1"/>
    <property type="molecule type" value="Genomic_DNA"/>
</dbReference>